<comment type="caution">
    <text evidence="1">The sequence shown here is derived from an EMBL/GenBank/DDBJ whole genome shotgun (WGS) entry which is preliminary data.</text>
</comment>
<dbReference type="EMBL" id="BBMN01000020">
    <property type="protein sequence ID" value="GAL07966.1"/>
    <property type="molecule type" value="Genomic_DNA"/>
</dbReference>
<sequence>MTNFSGNKVSSGIREAINKGQSLEVNHIGGIYAIKCTGRIDDAQQIAAKNVIATVNDLTTSIVNPNILINGGMQLWQRALNFPSPEFGTYTADRWIAAGNGCKQEVRYWKDGPDRWLAVIGGSNQLDGWSLIAQRVESSQARLLIGKELTLSFDMFGSEGATYNKAVAFIDYASKDNNFWELVNGQTFEQPFVCGERKRLVFNLGVVTEEALNGLQIKLGASAPGKQESEKNLLITNVKLEVGRIATPFIAGGFDDNYQQCLRYFQKIDIGVNTYKGTLYGSAGQSAGNVYGELMALPQIMREWPTTKYIKTNGESNNYWVVVGITPLTTNNANGLTVECDGKHWRLLQTPATAFKPFRDPFNATPNTVEMNQQGIWEPSFQIQLDAEI</sequence>
<name>A0A090QYL4_9GAMM</name>
<dbReference type="AlphaFoldDB" id="A0A090QYL4"/>
<dbReference type="Proteomes" id="UP000029227">
    <property type="component" value="Unassembled WGS sequence"/>
</dbReference>
<accession>A0A090QYL4</accession>
<evidence type="ECO:0000313" key="1">
    <source>
        <dbReference type="EMBL" id="GAL07966.1"/>
    </source>
</evidence>
<proteinExistence type="predicted"/>
<reference evidence="1 2" key="1">
    <citation type="journal article" date="2014" name="Genome Announc.">
        <title>Draft Genome Sequences of Two Vibrionaceae Species, Vibrio ponticus C121 and Photobacterium aphoticum C119, Isolated as Coral Reef Microbiota.</title>
        <authorList>
            <person name="Al-saari N."/>
            <person name="Meirelles P.M."/>
            <person name="Mino S."/>
            <person name="Suda W."/>
            <person name="Oshima K."/>
            <person name="Hattori M."/>
            <person name="Ohkuma M."/>
            <person name="Thompson F.L."/>
            <person name="Gomez-Gil B."/>
            <person name="Sawabe T."/>
            <person name="Sawabe T."/>
        </authorList>
    </citation>
    <scope>NUCLEOTIDE SEQUENCE [LARGE SCALE GENOMIC DNA]</scope>
    <source>
        <strain evidence="1 2">JCM 19237</strain>
    </source>
</reference>
<dbReference type="STRING" id="754436.JCM19237_346"/>
<evidence type="ECO:0000313" key="2">
    <source>
        <dbReference type="Proteomes" id="UP000029227"/>
    </source>
</evidence>
<protein>
    <submittedName>
        <fullName evidence="1">Uncharacterized protein</fullName>
    </submittedName>
</protein>
<organism evidence="1 2">
    <name type="scientific">Photobacterium aphoticum</name>
    <dbReference type="NCBI Taxonomy" id="754436"/>
    <lineage>
        <taxon>Bacteria</taxon>
        <taxon>Pseudomonadati</taxon>
        <taxon>Pseudomonadota</taxon>
        <taxon>Gammaproteobacteria</taxon>
        <taxon>Vibrionales</taxon>
        <taxon>Vibrionaceae</taxon>
        <taxon>Photobacterium</taxon>
    </lineage>
</organism>
<gene>
    <name evidence="1" type="ORF">JCM19237_346</name>
</gene>